<evidence type="ECO:0000256" key="9">
    <source>
        <dbReference type="ARBA" id="ARBA00023224"/>
    </source>
</evidence>
<keyword evidence="5" id="KW-0297">G-protein coupled receptor</keyword>
<keyword evidence="4 11" id="KW-1133">Transmembrane helix</keyword>
<keyword evidence="6 11" id="KW-0472">Membrane</keyword>
<feature type="transmembrane region" description="Helical" evidence="11">
    <location>
        <begin position="136"/>
        <end position="156"/>
    </location>
</feature>
<dbReference type="PRINTS" id="PR00237">
    <property type="entry name" value="GPCRRHODOPSN"/>
</dbReference>
<evidence type="ECO:0000256" key="10">
    <source>
        <dbReference type="SAM" id="MobiDB-lite"/>
    </source>
</evidence>
<keyword evidence="9" id="KW-0807">Transducer</keyword>
<evidence type="ECO:0000259" key="12">
    <source>
        <dbReference type="PROSITE" id="PS50262"/>
    </source>
</evidence>
<keyword evidence="14" id="KW-1185">Reference proteome</keyword>
<dbReference type="GO" id="GO:0005886">
    <property type="term" value="C:plasma membrane"/>
    <property type="evidence" value="ECO:0007669"/>
    <property type="project" value="UniProtKB-SubCell"/>
</dbReference>
<dbReference type="InterPro" id="IPR017452">
    <property type="entry name" value="GPCR_Rhodpsn_7TM"/>
</dbReference>
<evidence type="ECO:0000256" key="7">
    <source>
        <dbReference type="ARBA" id="ARBA00023157"/>
    </source>
</evidence>
<dbReference type="PRINTS" id="PR01157">
    <property type="entry name" value="P2YPURNOCPTR"/>
</dbReference>
<feature type="compositionally biased region" description="Low complexity" evidence="10">
    <location>
        <begin position="366"/>
        <end position="380"/>
    </location>
</feature>
<feature type="domain" description="G-protein coupled receptors family 1 profile" evidence="12">
    <location>
        <begin position="36"/>
        <end position="291"/>
    </location>
</feature>
<protein>
    <submittedName>
        <fullName evidence="13">Cysteinyl leukotriene receptor 1</fullName>
    </submittedName>
</protein>
<feature type="transmembrane region" description="Helical" evidence="11">
    <location>
        <begin position="185"/>
        <end position="210"/>
    </location>
</feature>
<feature type="compositionally biased region" description="Basic and acidic residues" evidence="10">
    <location>
        <begin position="345"/>
        <end position="355"/>
    </location>
</feature>
<feature type="transmembrane region" description="Helical" evidence="11">
    <location>
        <begin position="56"/>
        <end position="77"/>
    </location>
</feature>
<comment type="subcellular location">
    <subcellularLocation>
        <location evidence="1">Cell membrane</location>
        <topology evidence="1">Multi-pass membrane protein</topology>
    </subcellularLocation>
</comment>
<dbReference type="Ensembl" id="ENSEBUT00000025800.1">
    <property type="protein sequence ID" value="ENSEBUP00000025224.1"/>
    <property type="gene ID" value="ENSEBUG00000015562.1"/>
</dbReference>
<dbReference type="PANTHER" id="PTHR24231">
    <property type="entry name" value="PURINOCEPTOR-RELATED G-PROTEIN COUPLED RECEPTOR"/>
    <property type="match status" value="1"/>
</dbReference>
<evidence type="ECO:0000256" key="2">
    <source>
        <dbReference type="ARBA" id="ARBA00022475"/>
    </source>
</evidence>
<dbReference type="GeneTree" id="ENSGT01150000286937"/>
<dbReference type="OMA" id="TAFNVYM"/>
<dbReference type="InterPro" id="IPR000276">
    <property type="entry name" value="GPCR_Rhodpsn"/>
</dbReference>
<evidence type="ECO:0000256" key="1">
    <source>
        <dbReference type="ARBA" id="ARBA00004651"/>
    </source>
</evidence>
<sequence length="380" mass="42958">MAANSSNGTYCNLDDSYKYPIYSAIYSVVFLIGLTANSIALFVFCRLMNRKRESTVYLMNLAFADLFFVLTLPFRFVYFMRGGDWPFGDIICRITSYAFYVNLYCSIFFLTGLSVFRYLAIVHPIRSRNAVTPRCAAYTSGGIWVFVALISLPFLLSGMTTRNGRQICFEASRKTSFKLLEAMNYLALFIGLVLPFLIIIYCYVCILSVLNKMESRKKKDILTRKKAMRMIIIVLVVFGICFIPYHIQRTVYIHISLHNSNKCQLRLALQKSVVASVCFTAINSCLDPVIYFFLGENFREKILKFVRNYNRGSSFWSRSSLQSRQDSSGSQNSGDGVQLQNTAGRNEKNTSRREVSNSVQQQSLTSSAGPSPALGSGSDC</sequence>
<evidence type="ECO:0000313" key="13">
    <source>
        <dbReference type="Ensembl" id="ENSEBUP00000025235.1"/>
    </source>
</evidence>
<evidence type="ECO:0000256" key="6">
    <source>
        <dbReference type="ARBA" id="ARBA00023136"/>
    </source>
</evidence>
<feature type="transmembrane region" description="Helical" evidence="11">
    <location>
        <begin position="273"/>
        <end position="294"/>
    </location>
</feature>
<evidence type="ECO:0000256" key="3">
    <source>
        <dbReference type="ARBA" id="ARBA00022692"/>
    </source>
</evidence>
<evidence type="ECO:0000256" key="5">
    <source>
        <dbReference type="ARBA" id="ARBA00023040"/>
    </source>
</evidence>
<dbReference type="Ensembl" id="ENSEBUT00000025809.1">
    <property type="protein sequence ID" value="ENSEBUP00000025235.1"/>
    <property type="gene ID" value="ENSEBUG00000015562.1"/>
</dbReference>
<feature type="transmembrane region" description="Helical" evidence="11">
    <location>
        <begin position="230"/>
        <end position="247"/>
    </location>
</feature>
<name>A0A8C4R772_EPTBU</name>
<dbReference type="Gene3D" id="1.20.1070.10">
    <property type="entry name" value="Rhodopsin 7-helix transmembrane proteins"/>
    <property type="match status" value="1"/>
</dbReference>
<dbReference type="Pfam" id="PF00001">
    <property type="entry name" value="7tm_1"/>
    <property type="match status" value="1"/>
</dbReference>
<reference evidence="13" key="1">
    <citation type="submission" date="2025-05" db="UniProtKB">
        <authorList>
            <consortium name="Ensembl"/>
        </authorList>
    </citation>
    <scope>IDENTIFICATION</scope>
</reference>
<keyword evidence="3 11" id="KW-0812">Transmembrane</keyword>
<evidence type="ECO:0000256" key="4">
    <source>
        <dbReference type="ARBA" id="ARBA00022989"/>
    </source>
</evidence>
<keyword evidence="7" id="KW-1015">Disulfide bond</keyword>
<keyword evidence="2" id="KW-1003">Cell membrane</keyword>
<evidence type="ECO:0000313" key="14">
    <source>
        <dbReference type="Proteomes" id="UP000694388"/>
    </source>
</evidence>
<feature type="transmembrane region" description="Helical" evidence="11">
    <location>
        <begin position="20"/>
        <end position="44"/>
    </location>
</feature>
<feature type="compositionally biased region" description="Polar residues" evidence="10">
    <location>
        <begin position="356"/>
        <end position="365"/>
    </location>
</feature>
<feature type="region of interest" description="Disordered" evidence="10">
    <location>
        <begin position="321"/>
        <end position="380"/>
    </location>
</feature>
<feature type="compositionally biased region" description="Low complexity" evidence="10">
    <location>
        <begin position="321"/>
        <end position="336"/>
    </location>
</feature>
<dbReference type="SUPFAM" id="SSF81321">
    <property type="entry name" value="Family A G protein-coupled receptor-like"/>
    <property type="match status" value="1"/>
</dbReference>
<dbReference type="PANTHER" id="PTHR24231:SF49">
    <property type="entry name" value="LYSOPHOSPHATIDIC ACID RECEPTOR 6-LIKE"/>
    <property type="match status" value="1"/>
</dbReference>
<proteinExistence type="predicted"/>
<dbReference type="AlphaFoldDB" id="A0A8C4R772"/>
<accession>A0A8C4R772</accession>
<dbReference type="PROSITE" id="PS50262">
    <property type="entry name" value="G_PROTEIN_RECEP_F1_2"/>
    <property type="match status" value="1"/>
</dbReference>
<dbReference type="GO" id="GO:0004930">
    <property type="term" value="F:G protein-coupled receptor activity"/>
    <property type="evidence" value="ECO:0007669"/>
    <property type="project" value="UniProtKB-KW"/>
</dbReference>
<dbReference type="Proteomes" id="UP000694388">
    <property type="component" value="Unplaced"/>
</dbReference>
<dbReference type="FunFam" id="1.20.1070.10:FF:000017">
    <property type="entry name" value="lysophosphatidic acid receptor 4"/>
    <property type="match status" value="1"/>
</dbReference>
<organism evidence="13 14">
    <name type="scientific">Eptatretus burgeri</name>
    <name type="common">Inshore hagfish</name>
    <dbReference type="NCBI Taxonomy" id="7764"/>
    <lineage>
        <taxon>Eukaryota</taxon>
        <taxon>Metazoa</taxon>
        <taxon>Chordata</taxon>
        <taxon>Craniata</taxon>
        <taxon>Vertebrata</taxon>
        <taxon>Cyclostomata</taxon>
        <taxon>Myxini</taxon>
        <taxon>Myxiniformes</taxon>
        <taxon>Myxinidae</taxon>
        <taxon>Eptatretinae</taxon>
        <taxon>Eptatretus</taxon>
    </lineage>
</organism>
<evidence type="ECO:0000256" key="11">
    <source>
        <dbReference type="SAM" id="Phobius"/>
    </source>
</evidence>
<evidence type="ECO:0000256" key="8">
    <source>
        <dbReference type="ARBA" id="ARBA00023170"/>
    </source>
</evidence>
<keyword evidence="8" id="KW-0675">Receptor</keyword>
<feature type="transmembrane region" description="Helical" evidence="11">
    <location>
        <begin position="97"/>
        <end position="116"/>
    </location>
</feature>